<dbReference type="Pfam" id="PF03638">
    <property type="entry name" value="TCR"/>
    <property type="match status" value="2"/>
</dbReference>
<sequence length="106" mass="11991">CNCHRSRCLKLYCTCFQQSKVCDPTICTCVGCLNIKEDVSGMRQLAIEVTLEKRPDAFKKKSKTKILGAGCACKNNQCVRKYCECFRTELKCTRKCSCKDCKNGNN</sequence>
<reference evidence="5 6" key="1">
    <citation type="submission" date="2016-09" db="EMBL/GenBank/DDBJ databases">
        <title>Extensive genetic diversity and differential bi-allelic expression allows diatom success in the polar Southern Ocean.</title>
        <authorList>
            <consortium name="DOE Joint Genome Institute"/>
            <person name="Mock T."/>
            <person name="Otillar R.P."/>
            <person name="Strauss J."/>
            <person name="Dupont C."/>
            <person name="Frickenhaus S."/>
            <person name="Maumus F."/>
            <person name="Mcmullan M."/>
            <person name="Sanges R."/>
            <person name="Schmutz J."/>
            <person name="Toseland A."/>
            <person name="Valas R."/>
            <person name="Veluchamy A."/>
            <person name="Ward B.J."/>
            <person name="Allen A."/>
            <person name="Barry K."/>
            <person name="Falciatore A."/>
            <person name="Ferrante M."/>
            <person name="Fortunato A.E."/>
            <person name="Gloeckner G."/>
            <person name="Gruber A."/>
            <person name="Hipkin R."/>
            <person name="Janech M."/>
            <person name="Kroth P."/>
            <person name="Leese F."/>
            <person name="Lindquist E."/>
            <person name="Lyon B.R."/>
            <person name="Martin J."/>
            <person name="Mayer C."/>
            <person name="Parker M."/>
            <person name="Quesneville H."/>
            <person name="Raymond J."/>
            <person name="Uhlig C."/>
            <person name="Valentin K.U."/>
            <person name="Worden A.Z."/>
            <person name="Armbrust E.V."/>
            <person name="Bowler C."/>
            <person name="Green B."/>
            <person name="Moulton V."/>
            <person name="Van Oosterhout C."/>
            <person name="Grigoriev I."/>
        </authorList>
    </citation>
    <scope>NUCLEOTIDE SEQUENCE [LARGE SCALE GENOMIC DNA]</scope>
    <source>
        <strain evidence="5 6">CCMP1102</strain>
    </source>
</reference>
<dbReference type="InterPro" id="IPR033467">
    <property type="entry name" value="Tesmin/TSO1-like_CXC"/>
</dbReference>
<comment type="similarity">
    <text evidence="2">Belongs to the lin-54 family.</text>
</comment>
<accession>A0A1E7EVY3</accession>
<organism evidence="5 6">
    <name type="scientific">Fragilariopsis cylindrus CCMP1102</name>
    <dbReference type="NCBI Taxonomy" id="635003"/>
    <lineage>
        <taxon>Eukaryota</taxon>
        <taxon>Sar</taxon>
        <taxon>Stramenopiles</taxon>
        <taxon>Ochrophyta</taxon>
        <taxon>Bacillariophyta</taxon>
        <taxon>Bacillariophyceae</taxon>
        <taxon>Bacillariophycidae</taxon>
        <taxon>Bacillariales</taxon>
        <taxon>Bacillariaceae</taxon>
        <taxon>Fragilariopsis</taxon>
    </lineage>
</organism>
<dbReference type="Proteomes" id="UP000095751">
    <property type="component" value="Unassembled WGS sequence"/>
</dbReference>
<evidence type="ECO:0000313" key="5">
    <source>
        <dbReference type="EMBL" id="OEU10052.1"/>
    </source>
</evidence>
<dbReference type="EMBL" id="KV784373">
    <property type="protein sequence ID" value="OEU10052.1"/>
    <property type="molecule type" value="Genomic_DNA"/>
</dbReference>
<comment type="subcellular location">
    <subcellularLocation>
        <location evidence="1">Nucleus</location>
    </subcellularLocation>
</comment>
<evidence type="ECO:0000256" key="1">
    <source>
        <dbReference type="ARBA" id="ARBA00004123"/>
    </source>
</evidence>
<gene>
    <name evidence="5" type="ORF">FRACYDRAFT_194300</name>
</gene>
<evidence type="ECO:0000313" key="6">
    <source>
        <dbReference type="Proteomes" id="UP000095751"/>
    </source>
</evidence>
<dbReference type="InParanoid" id="A0A1E7EVY3"/>
<dbReference type="GO" id="GO:0006355">
    <property type="term" value="P:regulation of DNA-templated transcription"/>
    <property type="evidence" value="ECO:0007669"/>
    <property type="project" value="TreeGrafter"/>
</dbReference>
<dbReference type="InterPro" id="IPR005172">
    <property type="entry name" value="CRC"/>
</dbReference>
<dbReference type="PANTHER" id="PTHR12446:SF34">
    <property type="entry name" value="PROTEIN LIN-54 HOMOLOG"/>
    <property type="match status" value="1"/>
</dbReference>
<keyword evidence="6" id="KW-1185">Reference proteome</keyword>
<dbReference type="AlphaFoldDB" id="A0A1E7EVY3"/>
<dbReference type="KEGG" id="fcy:FRACYDRAFT_194300"/>
<feature type="domain" description="CRC" evidence="4">
    <location>
        <begin position="1"/>
        <end position="106"/>
    </location>
</feature>
<proteinExistence type="inferred from homology"/>
<dbReference type="InterPro" id="IPR028307">
    <property type="entry name" value="Lin-54_fam"/>
</dbReference>
<dbReference type="GO" id="GO:0005634">
    <property type="term" value="C:nucleus"/>
    <property type="evidence" value="ECO:0007669"/>
    <property type="project" value="UniProtKB-SubCell"/>
</dbReference>
<dbReference type="SMART" id="SM01114">
    <property type="entry name" value="CXC"/>
    <property type="match status" value="2"/>
</dbReference>
<dbReference type="PROSITE" id="PS51634">
    <property type="entry name" value="CRC"/>
    <property type="match status" value="1"/>
</dbReference>
<feature type="non-terminal residue" evidence="5">
    <location>
        <position position="1"/>
    </location>
</feature>
<protein>
    <recommendedName>
        <fullName evidence="4">CRC domain-containing protein</fullName>
    </recommendedName>
</protein>
<keyword evidence="3" id="KW-0539">Nucleus</keyword>
<dbReference type="PANTHER" id="PTHR12446">
    <property type="entry name" value="TESMIN/TSO1-RELATED"/>
    <property type="match status" value="1"/>
</dbReference>
<evidence type="ECO:0000256" key="2">
    <source>
        <dbReference type="ARBA" id="ARBA00007267"/>
    </source>
</evidence>
<evidence type="ECO:0000259" key="4">
    <source>
        <dbReference type="PROSITE" id="PS51634"/>
    </source>
</evidence>
<dbReference type="OrthoDB" id="47097at2759"/>
<name>A0A1E7EVY3_9STRA</name>
<evidence type="ECO:0000256" key="3">
    <source>
        <dbReference type="ARBA" id="ARBA00023242"/>
    </source>
</evidence>